<evidence type="ECO:0000256" key="2">
    <source>
        <dbReference type="SAM" id="SignalP"/>
    </source>
</evidence>
<dbReference type="VEuPathDB" id="FungiDB:CCM_05659"/>
<sequence>MNSPVPRNIILLLVAIFLFNLDFASPLLISPASSSSHLLPRGNITDDGSLSDPLVTVTPVAFDIRLPWWTDVPGTAISLLIAAVTVSGGWVRPSKGDVPLAKASFAWNCFTTVLLFFQSLSGLIPLAVLPELRPRLGGNSFAALFANSIKLWDQALLEHPKTLLVAGWINITLSLLAFVLFSLPVIGSAPLFQVSSPFCTWVLNDGTGFQTTSHVTASSDAVCGVFNWLNQSSVSPTSTISQTQIRCANADALRLGYTGAYNTLTTIGDYAHLAQSPWLGWAFAVIVAVLLILTARMQWRRNLYRPVPFREDETEDRTER</sequence>
<dbReference type="HOGENOM" id="CLU_868825_0_0_1"/>
<dbReference type="OrthoDB" id="3524284at2759"/>
<keyword evidence="4" id="KW-1185">Reference proteome</keyword>
<evidence type="ECO:0000313" key="4">
    <source>
        <dbReference type="Proteomes" id="UP000001610"/>
    </source>
</evidence>
<feature type="transmembrane region" description="Helical" evidence="1">
    <location>
        <begin position="72"/>
        <end position="91"/>
    </location>
</feature>
<name>G3JKR2_CORMM</name>
<organism evidence="3 4">
    <name type="scientific">Cordyceps militaris (strain CM01)</name>
    <name type="common">Caterpillar fungus</name>
    <dbReference type="NCBI Taxonomy" id="983644"/>
    <lineage>
        <taxon>Eukaryota</taxon>
        <taxon>Fungi</taxon>
        <taxon>Dikarya</taxon>
        <taxon>Ascomycota</taxon>
        <taxon>Pezizomycotina</taxon>
        <taxon>Sordariomycetes</taxon>
        <taxon>Hypocreomycetidae</taxon>
        <taxon>Hypocreales</taxon>
        <taxon>Cordycipitaceae</taxon>
        <taxon>Cordyceps</taxon>
    </lineage>
</organism>
<feature type="transmembrane region" description="Helical" evidence="1">
    <location>
        <begin position="164"/>
        <end position="186"/>
    </location>
</feature>
<feature type="transmembrane region" description="Helical" evidence="1">
    <location>
        <begin position="103"/>
        <end position="124"/>
    </location>
</feature>
<evidence type="ECO:0000313" key="3">
    <source>
        <dbReference type="EMBL" id="EGX91501.1"/>
    </source>
</evidence>
<dbReference type="RefSeq" id="XP_006670866.1">
    <property type="nucleotide sequence ID" value="XM_006670803.1"/>
</dbReference>
<dbReference type="Proteomes" id="UP000001610">
    <property type="component" value="Unassembled WGS sequence"/>
</dbReference>
<dbReference type="AlphaFoldDB" id="G3JKR2"/>
<evidence type="ECO:0000256" key="1">
    <source>
        <dbReference type="SAM" id="Phobius"/>
    </source>
</evidence>
<keyword evidence="1" id="KW-0472">Membrane</keyword>
<dbReference type="KEGG" id="cmt:CCM_05659"/>
<dbReference type="EMBL" id="JH126402">
    <property type="protein sequence ID" value="EGX91501.1"/>
    <property type="molecule type" value="Genomic_DNA"/>
</dbReference>
<reference evidence="3 4" key="1">
    <citation type="journal article" date="2011" name="Genome Biol.">
        <title>Genome sequence of the insect pathogenic fungus Cordyceps militaris, a valued traditional Chinese medicine.</title>
        <authorList>
            <person name="Zheng P."/>
            <person name="Xia Y."/>
            <person name="Xiao G."/>
            <person name="Xiong C."/>
            <person name="Hu X."/>
            <person name="Zhang S."/>
            <person name="Zheng H."/>
            <person name="Huang Y."/>
            <person name="Zhou Y."/>
            <person name="Wang S."/>
            <person name="Zhao G.P."/>
            <person name="Liu X."/>
            <person name="St Leger R.J."/>
            <person name="Wang C."/>
        </authorList>
    </citation>
    <scope>NUCLEOTIDE SEQUENCE [LARGE SCALE GENOMIC DNA]</scope>
    <source>
        <strain evidence="3 4">CM01</strain>
    </source>
</reference>
<dbReference type="GeneID" id="18167677"/>
<feature type="chain" id="PRO_5003446323" evidence="2">
    <location>
        <begin position="27"/>
        <end position="320"/>
    </location>
</feature>
<protein>
    <submittedName>
        <fullName evidence="3">Uncharacterized protein</fullName>
    </submittedName>
</protein>
<dbReference type="InParanoid" id="G3JKR2"/>
<keyword evidence="1" id="KW-1133">Transmembrane helix</keyword>
<feature type="signal peptide" evidence="2">
    <location>
        <begin position="1"/>
        <end position="26"/>
    </location>
</feature>
<feature type="transmembrane region" description="Helical" evidence="1">
    <location>
        <begin position="278"/>
        <end position="295"/>
    </location>
</feature>
<accession>G3JKR2</accession>
<gene>
    <name evidence="3" type="ORF">CCM_05659</name>
</gene>
<proteinExistence type="predicted"/>
<keyword evidence="1" id="KW-0812">Transmembrane</keyword>
<keyword evidence="2" id="KW-0732">Signal</keyword>